<dbReference type="InterPro" id="IPR036465">
    <property type="entry name" value="vWFA_dom_sf"/>
</dbReference>
<evidence type="ECO:0000313" key="2">
    <source>
        <dbReference type="Proteomes" id="UP000494040"/>
    </source>
</evidence>
<proteinExistence type="predicted"/>
<dbReference type="OrthoDB" id="6593576at2759"/>
<dbReference type="InterPro" id="IPR040322">
    <property type="entry name" value="TROVE2"/>
</dbReference>
<dbReference type="PANTHER" id="PTHR14202:SF0">
    <property type="entry name" value="RNA-BINDING PROTEIN RO60"/>
    <property type="match status" value="1"/>
</dbReference>
<protein>
    <submittedName>
        <fullName evidence="1">Uncharacterized protein</fullName>
    </submittedName>
</protein>
<dbReference type="PANTHER" id="PTHR14202">
    <property type="entry name" value="60 KDA RIBONUCLEOPROTEIN SSA/RO"/>
    <property type="match status" value="1"/>
</dbReference>
<dbReference type="EnsemblMetazoa" id="XM_014398283.2">
    <property type="protein sequence ID" value="XP_014253769.1"/>
    <property type="gene ID" value="LOC106669037"/>
</dbReference>
<dbReference type="Proteomes" id="UP000494040">
    <property type="component" value="Unassembled WGS sequence"/>
</dbReference>
<dbReference type="GO" id="GO:0003723">
    <property type="term" value="F:RNA binding"/>
    <property type="evidence" value="ECO:0007669"/>
    <property type="project" value="InterPro"/>
</dbReference>
<dbReference type="Gene3D" id="3.40.50.410">
    <property type="entry name" value="von Willebrand factor, type A domain"/>
    <property type="match status" value="1"/>
</dbReference>
<dbReference type="KEGG" id="clec:106669037"/>
<dbReference type="RefSeq" id="XP_014253769.1">
    <property type="nucleotide sequence ID" value="XM_014398283.2"/>
</dbReference>
<reference evidence="1" key="1">
    <citation type="submission" date="2022-01" db="UniProtKB">
        <authorList>
            <consortium name="EnsemblMetazoa"/>
        </authorList>
    </citation>
    <scope>IDENTIFICATION</scope>
</reference>
<evidence type="ECO:0000313" key="1">
    <source>
        <dbReference type="EnsemblMetazoa" id="XP_014253769.1"/>
    </source>
</evidence>
<name>A0A8I6RY08_CIMLE</name>
<dbReference type="GO" id="GO:1990904">
    <property type="term" value="C:ribonucleoprotein complex"/>
    <property type="evidence" value="ECO:0007669"/>
    <property type="project" value="TreeGrafter"/>
</dbReference>
<dbReference type="GeneID" id="106669037"/>
<sequence>MDLVELLAKLPTIRKNGFLRYPGLYSWDTHFVSHVCDRLENLGAVVESQIRPSKSCIEHQKWKNKSERFYSKLYKPKPVNQDILKALKRQMDIAMEKNVTKTSKSIMVIMDCHNLSTSYCNYKRFVHADMAAAVAALHLAQTAGNASLLVFKGITLEYIEPRMSVEELVDYIGTDTWDYPSTREISLYLNPLNGETLDTDLFVVIGANINLDDYMKNVEDHRKKNPRAPKFAFCSLGGIRNDRTFKFDKDVLLTSGFDDKMCDIITAFSLL</sequence>
<accession>A0A8I6RY08</accession>
<dbReference type="AlphaFoldDB" id="A0A8I6RY08"/>
<organism evidence="1 2">
    <name type="scientific">Cimex lectularius</name>
    <name type="common">Bed bug</name>
    <name type="synonym">Acanthia lectularia</name>
    <dbReference type="NCBI Taxonomy" id="79782"/>
    <lineage>
        <taxon>Eukaryota</taxon>
        <taxon>Metazoa</taxon>
        <taxon>Ecdysozoa</taxon>
        <taxon>Arthropoda</taxon>
        <taxon>Hexapoda</taxon>
        <taxon>Insecta</taxon>
        <taxon>Pterygota</taxon>
        <taxon>Neoptera</taxon>
        <taxon>Paraneoptera</taxon>
        <taxon>Hemiptera</taxon>
        <taxon>Heteroptera</taxon>
        <taxon>Panheteroptera</taxon>
        <taxon>Cimicomorpha</taxon>
        <taxon>Cimicidae</taxon>
        <taxon>Cimex</taxon>
    </lineage>
</organism>
<keyword evidence="2" id="KW-1185">Reference proteome</keyword>